<evidence type="ECO:0000313" key="1">
    <source>
        <dbReference type="EMBL" id="GEU34470.1"/>
    </source>
</evidence>
<evidence type="ECO:0008006" key="2">
    <source>
        <dbReference type="Google" id="ProtNLM"/>
    </source>
</evidence>
<dbReference type="EMBL" id="BKCJ010000580">
    <property type="protein sequence ID" value="GEU34470.1"/>
    <property type="molecule type" value="Genomic_DNA"/>
</dbReference>
<organism evidence="1">
    <name type="scientific">Tanacetum cinerariifolium</name>
    <name type="common">Dalmatian daisy</name>
    <name type="synonym">Chrysanthemum cinerariifolium</name>
    <dbReference type="NCBI Taxonomy" id="118510"/>
    <lineage>
        <taxon>Eukaryota</taxon>
        <taxon>Viridiplantae</taxon>
        <taxon>Streptophyta</taxon>
        <taxon>Embryophyta</taxon>
        <taxon>Tracheophyta</taxon>
        <taxon>Spermatophyta</taxon>
        <taxon>Magnoliopsida</taxon>
        <taxon>eudicotyledons</taxon>
        <taxon>Gunneridae</taxon>
        <taxon>Pentapetalae</taxon>
        <taxon>asterids</taxon>
        <taxon>campanulids</taxon>
        <taxon>Asterales</taxon>
        <taxon>Asteraceae</taxon>
        <taxon>Asteroideae</taxon>
        <taxon>Anthemideae</taxon>
        <taxon>Anthemidinae</taxon>
        <taxon>Tanacetum</taxon>
    </lineage>
</organism>
<dbReference type="InterPro" id="IPR021109">
    <property type="entry name" value="Peptidase_aspartic_dom_sf"/>
</dbReference>
<dbReference type="PANTHER" id="PTHR33067:SF9">
    <property type="entry name" value="RNA-DIRECTED DNA POLYMERASE"/>
    <property type="match status" value="1"/>
</dbReference>
<gene>
    <name evidence="1" type="ORF">Tci_006448</name>
</gene>
<protein>
    <recommendedName>
        <fullName evidence="2">Reverse transcriptase domain-containing protein</fullName>
    </recommendedName>
</protein>
<comment type="caution">
    <text evidence="1">The sequence shown here is derived from an EMBL/GenBank/DDBJ whole genome shotgun (WGS) entry which is preliminary data.</text>
</comment>
<reference evidence="1" key="1">
    <citation type="journal article" date="2019" name="Sci. Rep.">
        <title>Draft genome of Tanacetum cinerariifolium, the natural source of mosquito coil.</title>
        <authorList>
            <person name="Yamashiro T."/>
            <person name="Shiraishi A."/>
            <person name="Satake H."/>
            <person name="Nakayama K."/>
        </authorList>
    </citation>
    <scope>NUCLEOTIDE SEQUENCE</scope>
</reference>
<name>A0A6L2JCN4_TANCI</name>
<dbReference type="PANTHER" id="PTHR33067">
    <property type="entry name" value="RNA-DIRECTED DNA POLYMERASE-RELATED"/>
    <property type="match status" value="1"/>
</dbReference>
<proteinExistence type="predicted"/>
<dbReference type="Gene3D" id="2.40.70.10">
    <property type="entry name" value="Acid Proteases"/>
    <property type="match status" value="1"/>
</dbReference>
<sequence length="190" mass="21744">MVSSPHGFIIHWIIILKNIKKVMKVIDVKNWGVDNSRVSKRIVSLVEWNSSVSSMKSSIQMDMLVDVAGYVYPMDFMILDIREDEKKPFILRTPFLTTAKAVIKFDKGTLTLRSGKSKISFHRILESLGKVEKGNNLYNRVHEVFQRKKKKIFSEARDGVRIYPDGVVSTATGKFENFQVIFDEKNLGSS</sequence>
<dbReference type="AlphaFoldDB" id="A0A6L2JCN4"/>
<accession>A0A6L2JCN4</accession>